<dbReference type="EMBL" id="JASSZA010000016">
    <property type="protein sequence ID" value="KAK2091856.1"/>
    <property type="molecule type" value="Genomic_DNA"/>
</dbReference>
<feature type="region of interest" description="Disordered" evidence="1">
    <location>
        <begin position="106"/>
        <end position="139"/>
    </location>
</feature>
<proteinExistence type="predicted"/>
<sequence length="157" mass="17656">MPKCFSPWPTILSNLSCDICTNTGCKLPSEQACEPSGILAVAAVPSHFCILALRNGWLNFCIKGVEEQIRSFFQNMFIEQFPGLEYTANKHKALDDRWQLKRSQLLEMQDKPSKTDTDSSNQEKGSTMSSPEIDEEIEKMKGFGEYPTISSILILLT</sequence>
<keyword evidence="3" id="KW-1185">Reference proteome</keyword>
<protein>
    <submittedName>
        <fullName evidence="2">Uncharacterized protein</fullName>
    </submittedName>
</protein>
<comment type="caution">
    <text evidence="2">The sequence shown here is derived from an EMBL/GenBank/DDBJ whole genome shotgun (WGS) entry which is preliminary data.</text>
</comment>
<feature type="compositionally biased region" description="Basic and acidic residues" evidence="1">
    <location>
        <begin position="108"/>
        <end position="117"/>
    </location>
</feature>
<organism evidence="2 3">
    <name type="scientific">Saguinus oedipus</name>
    <name type="common">Cotton-top tamarin</name>
    <name type="synonym">Oedipomidas oedipus</name>
    <dbReference type="NCBI Taxonomy" id="9490"/>
    <lineage>
        <taxon>Eukaryota</taxon>
        <taxon>Metazoa</taxon>
        <taxon>Chordata</taxon>
        <taxon>Craniata</taxon>
        <taxon>Vertebrata</taxon>
        <taxon>Euteleostomi</taxon>
        <taxon>Mammalia</taxon>
        <taxon>Eutheria</taxon>
        <taxon>Euarchontoglires</taxon>
        <taxon>Primates</taxon>
        <taxon>Haplorrhini</taxon>
        <taxon>Platyrrhini</taxon>
        <taxon>Cebidae</taxon>
        <taxon>Callitrichinae</taxon>
        <taxon>Saguinus</taxon>
    </lineage>
</organism>
<reference evidence="2 3" key="1">
    <citation type="submission" date="2023-05" db="EMBL/GenBank/DDBJ databases">
        <title>B98-5 Cell Line De Novo Hybrid Assembly: An Optical Mapping Approach.</title>
        <authorList>
            <person name="Kananen K."/>
            <person name="Auerbach J.A."/>
            <person name="Kautto E."/>
            <person name="Blachly J.S."/>
        </authorList>
    </citation>
    <scope>NUCLEOTIDE SEQUENCE [LARGE SCALE GENOMIC DNA]</scope>
    <source>
        <strain evidence="2">B95-8</strain>
        <tissue evidence="2">Cell line</tissue>
    </source>
</reference>
<evidence type="ECO:0000313" key="2">
    <source>
        <dbReference type="EMBL" id="KAK2091856.1"/>
    </source>
</evidence>
<evidence type="ECO:0000256" key="1">
    <source>
        <dbReference type="SAM" id="MobiDB-lite"/>
    </source>
</evidence>
<dbReference type="Proteomes" id="UP001266305">
    <property type="component" value="Unassembled WGS sequence"/>
</dbReference>
<gene>
    <name evidence="2" type="ORF">P7K49_031140</name>
</gene>
<accession>A0ABQ9U4B1</accession>
<name>A0ABQ9U4B1_SAGOE</name>
<feature type="compositionally biased region" description="Polar residues" evidence="1">
    <location>
        <begin position="118"/>
        <end position="130"/>
    </location>
</feature>
<evidence type="ECO:0000313" key="3">
    <source>
        <dbReference type="Proteomes" id="UP001266305"/>
    </source>
</evidence>